<dbReference type="OrthoDB" id="113044at2759"/>
<gene>
    <name evidence="1" type="ORF">PHYPSEUDO_014211</name>
</gene>
<organism evidence="1 2">
    <name type="scientific">Phytophthora pseudosyringae</name>
    <dbReference type="NCBI Taxonomy" id="221518"/>
    <lineage>
        <taxon>Eukaryota</taxon>
        <taxon>Sar</taxon>
        <taxon>Stramenopiles</taxon>
        <taxon>Oomycota</taxon>
        <taxon>Peronosporomycetes</taxon>
        <taxon>Peronosporales</taxon>
        <taxon>Peronosporaceae</taxon>
        <taxon>Phytophthora</taxon>
    </lineage>
</organism>
<keyword evidence="2" id="KW-1185">Reference proteome</keyword>
<dbReference type="AlphaFoldDB" id="A0A8T1V5G3"/>
<proteinExistence type="predicted"/>
<comment type="caution">
    <text evidence="1">The sequence shown here is derived from an EMBL/GenBank/DDBJ whole genome shotgun (WGS) entry which is preliminary data.</text>
</comment>
<name>A0A8T1V5G3_9STRA</name>
<protein>
    <submittedName>
        <fullName evidence="1">Uncharacterized protein</fullName>
    </submittedName>
</protein>
<accession>A0A8T1V5G3</accession>
<reference evidence="1" key="1">
    <citation type="submission" date="2021-02" db="EMBL/GenBank/DDBJ databases">
        <authorList>
            <person name="Palmer J.M."/>
        </authorList>
    </citation>
    <scope>NUCLEOTIDE SEQUENCE</scope>
    <source>
        <strain evidence="1">SCRP734</strain>
    </source>
</reference>
<sequence>MEQTAFSNLSPGLEDDHSKLMSLLGPEGVSHLAAQGPDAVNTRLEAFSNYGNALLEHLQQRMTAAVLSMASTAAQDGASRPKLLIVNVKTFEGKEGETSCYGSVRSKWRWDQPCFVLSNSAWH</sequence>
<evidence type="ECO:0000313" key="2">
    <source>
        <dbReference type="Proteomes" id="UP000694044"/>
    </source>
</evidence>
<dbReference type="Proteomes" id="UP000694044">
    <property type="component" value="Unassembled WGS sequence"/>
</dbReference>
<evidence type="ECO:0000313" key="1">
    <source>
        <dbReference type="EMBL" id="KAG7376146.1"/>
    </source>
</evidence>
<dbReference type="EMBL" id="JAGDFM010000796">
    <property type="protein sequence ID" value="KAG7376146.1"/>
    <property type="molecule type" value="Genomic_DNA"/>
</dbReference>